<sequence length="297" mass="33237">MILLCCPSTNNLTLVLVILWTPSAYILMVVDGFPLSNTFPSTTTSTTSSGVVPVSFFRSYYYSSSVASTKIIPLLKTSTTWLLLLFAQRQEYDYDGDDTSRSSDEELFVALFKEKKKTSLLSSSSAVPSIYFDESTGSAGVLRLCLKPEDIAPLLMTALSQNNNSSSSSSSSSNRDHNAGLISMWDFSSDITKYIFNNNMTEFIESCYETSHEFPTSFYGVALHGVSWEIETVINYVGGPVTETSWIATQIMKTISSDGRIRRWQWELRKNKRPPNLNCWYVESIGSSDRNGEFEPE</sequence>
<dbReference type="AlphaFoldDB" id="A0A1E7ESU5"/>
<dbReference type="Proteomes" id="UP000095751">
    <property type="component" value="Unassembled WGS sequence"/>
</dbReference>
<evidence type="ECO:0000313" key="3">
    <source>
        <dbReference type="Proteomes" id="UP000095751"/>
    </source>
</evidence>
<keyword evidence="1" id="KW-0812">Transmembrane</keyword>
<evidence type="ECO:0000256" key="1">
    <source>
        <dbReference type="SAM" id="Phobius"/>
    </source>
</evidence>
<name>A0A1E7ESU5_9STRA</name>
<organism evidence="2 3">
    <name type="scientific">Fragilariopsis cylindrus CCMP1102</name>
    <dbReference type="NCBI Taxonomy" id="635003"/>
    <lineage>
        <taxon>Eukaryota</taxon>
        <taxon>Sar</taxon>
        <taxon>Stramenopiles</taxon>
        <taxon>Ochrophyta</taxon>
        <taxon>Bacillariophyta</taxon>
        <taxon>Bacillariophyceae</taxon>
        <taxon>Bacillariophycidae</taxon>
        <taxon>Bacillariales</taxon>
        <taxon>Bacillariaceae</taxon>
        <taxon>Fragilariopsis</taxon>
    </lineage>
</organism>
<protein>
    <submittedName>
        <fullName evidence="2">Uncharacterized protein</fullName>
    </submittedName>
</protein>
<feature type="transmembrane region" description="Helical" evidence="1">
    <location>
        <begin position="12"/>
        <end position="30"/>
    </location>
</feature>
<keyword evidence="1" id="KW-0472">Membrane</keyword>
<dbReference type="OrthoDB" id="510978at2759"/>
<accession>A0A1E7ESU5</accession>
<evidence type="ECO:0000313" key="2">
    <source>
        <dbReference type="EMBL" id="OEU09031.1"/>
    </source>
</evidence>
<keyword evidence="1" id="KW-1133">Transmembrane helix</keyword>
<dbReference type="KEGG" id="fcy:FRACYDRAFT_249376"/>
<dbReference type="EMBL" id="KV784378">
    <property type="protein sequence ID" value="OEU09031.1"/>
    <property type="molecule type" value="Genomic_DNA"/>
</dbReference>
<proteinExistence type="predicted"/>
<keyword evidence="3" id="KW-1185">Reference proteome</keyword>
<reference evidence="2 3" key="1">
    <citation type="submission" date="2016-09" db="EMBL/GenBank/DDBJ databases">
        <title>Extensive genetic diversity and differential bi-allelic expression allows diatom success in the polar Southern Ocean.</title>
        <authorList>
            <consortium name="DOE Joint Genome Institute"/>
            <person name="Mock T."/>
            <person name="Otillar R.P."/>
            <person name="Strauss J."/>
            <person name="Dupont C."/>
            <person name="Frickenhaus S."/>
            <person name="Maumus F."/>
            <person name="Mcmullan M."/>
            <person name="Sanges R."/>
            <person name="Schmutz J."/>
            <person name="Toseland A."/>
            <person name="Valas R."/>
            <person name="Veluchamy A."/>
            <person name="Ward B.J."/>
            <person name="Allen A."/>
            <person name="Barry K."/>
            <person name="Falciatore A."/>
            <person name="Ferrante M."/>
            <person name="Fortunato A.E."/>
            <person name="Gloeckner G."/>
            <person name="Gruber A."/>
            <person name="Hipkin R."/>
            <person name="Janech M."/>
            <person name="Kroth P."/>
            <person name="Leese F."/>
            <person name="Lindquist E."/>
            <person name="Lyon B.R."/>
            <person name="Martin J."/>
            <person name="Mayer C."/>
            <person name="Parker M."/>
            <person name="Quesneville H."/>
            <person name="Raymond J."/>
            <person name="Uhlig C."/>
            <person name="Valentin K.U."/>
            <person name="Worden A.Z."/>
            <person name="Armbrust E.V."/>
            <person name="Bowler C."/>
            <person name="Green B."/>
            <person name="Moulton V."/>
            <person name="Van Oosterhout C."/>
            <person name="Grigoriev I."/>
        </authorList>
    </citation>
    <scope>NUCLEOTIDE SEQUENCE [LARGE SCALE GENOMIC DNA]</scope>
    <source>
        <strain evidence="2 3">CCMP1102</strain>
    </source>
</reference>
<dbReference type="InParanoid" id="A0A1E7ESU5"/>
<gene>
    <name evidence="2" type="ORF">FRACYDRAFT_249376</name>
</gene>